<keyword evidence="2" id="KW-1185">Reference proteome</keyword>
<dbReference type="AlphaFoldDB" id="A0AA47MW23"/>
<reference evidence="1" key="1">
    <citation type="journal article" date="2023" name="Front. Mar. Sci.">
        <title>A new Merluccius polli reference genome to investigate the effects of global change in West African waters.</title>
        <authorList>
            <person name="Mateo J.L."/>
            <person name="Blanco-Fernandez C."/>
            <person name="Garcia-Vazquez E."/>
            <person name="Machado-Schiaffino G."/>
        </authorList>
    </citation>
    <scope>NUCLEOTIDE SEQUENCE</scope>
    <source>
        <strain evidence="1">C29</strain>
        <tissue evidence="1">Fin</tissue>
    </source>
</reference>
<name>A0AA47MW23_MERPO</name>
<gene>
    <name evidence="1" type="ORF">N1851_012550</name>
</gene>
<dbReference type="EMBL" id="JAOPHQ010002282">
    <property type="protein sequence ID" value="KAK0147763.1"/>
    <property type="molecule type" value="Genomic_DNA"/>
</dbReference>
<sequence length="139" mass="15727">MFVRMIKTSDPECSDGVVRMGRQKEVIQAGQVRSVKCSVRTGPLLSSQEALFVPDEHAPWSEGARMMESMITLGKGTYSRLTLPVINDTGHDITLSPRTVLGQSFSRISQRKHQHLRKMMGWLPPLRPCGHWVLMKNRL</sequence>
<accession>A0AA47MW23</accession>
<proteinExistence type="predicted"/>
<comment type="caution">
    <text evidence="1">The sequence shown here is derived from an EMBL/GenBank/DDBJ whole genome shotgun (WGS) entry which is preliminary data.</text>
</comment>
<organism evidence="1 2">
    <name type="scientific">Merluccius polli</name>
    <name type="common">Benguela hake</name>
    <name type="synonym">Merluccius cadenati</name>
    <dbReference type="NCBI Taxonomy" id="89951"/>
    <lineage>
        <taxon>Eukaryota</taxon>
        <taxon>Metazoa</taxon>
        <taxon>Chordata</taxon>
        <taxon>Craniata</taxon>
        <taxon>Vertebrata</taxon>
        <taxon>Euteleostomi</taxon>
        <taxon>Actinopterygii</taxon>
        <taxon>Neopterygii</taxon>
        <taxon>Teleostei</taxon>
        <taxon>Neoteleostei</taxon>
        <taxon>Acanthomorphata</taxon>
        <taxon>Zeiogadaria</taxon>
        <taxon>Gadariae</taxon>
        <taxon>Gadiformes</taxon>
        <taxon>Gadoidei</taxon>
        <taxon>Merlucciidae</taxon>
        <taxon>Merluccius</taxon>
    </lineage>
</organism>
<evidence type="ECO:0000313" key="1">
    <source>
        <dbReference type="EMBL" id="KAK0147763.1"/>
    </source>
</evidence>
<dbReference type="Proteomes" id="UP001174136">
    <property type="component" value="Unassembled WGS sequence"/>
</dbReference>
<evidence type="ECO:0000313" key="2">
    <source>
        <dbReference type="Proteomes" id="UP001174136"/>
    </source>
</evidence>
<protein>
    <submittedName>
        <fullName evidence="1">Uncharacterized protein</fullName>
    </submittedName>
</protein>